<dbReference type="Proteomes" id="UP000185766">
    <property type="component" value="Unassembled WGS sequence"/>
</dbReference>
<reference evidence="1 2" key="1">
    <citation type="submission" date="2016-10" db="EMBL/GenBank/DDBJ databases">
        <authorList>
            <person name="de Groot N.N."/>
        </authorList>
    </citation>
    <scope>NUCLEOTIDE SEQUENCE [LARGE SCALE GENOMIC DNA]</scope>
    <source>
        <strain evidence="1 2">JCM 19513</strain>
    </source>
</reference>
<dbReference type="RefSeq" id="WP_071873214.1">
    <property type="nucleotide sequence ID" value="NZ_FOAS01000004.1"/>
</dbReference>
<evidence type="ECO:0000313" key="1">
    <source>
        <dbReference type="EMBL" id="SEK68803.1"/>
    </source>
</evidence>
<name>A0A1H7J218_9GAMM</name>
<dbReference type="AlphaFoldDB" id="A0A1H7J218"/>
<dbReference type="STRING" id="1429083.GCA_001885685_00634"/>
<sequence length="79" mass="9178">MTYLIDAWLERPEPRLRILHCGTGRVCAELDSQAIRELVDQGDLDVHELEQTPPHAQKETVRQLFLLCYARALGQNHWL</sequence>
<organism evidence="1 2">
    <name type="scientific">Atopomonas hussainii</name>
    <dbReference type="NCBI Taxonomy" id="1429083"/>
    <lineage>
        <taxon>Bacteria</taxon>
        <taxon>Pseudomonadati</taxon>
        <taxon>Pseudomonadota</taxon>
        <taxon>Gammaproteobacteria</taxon>
        <taxon>Pseudomonadales</taxon>
        <taxon>Pseudomonadaceae</taxon>
        <taxon>Atopomonas</taxon>
    </lineage>
</organism>
<keyword evidence="2" id="KW-1185">Reference proteome</keyword>
<protein>
    <submittedName>
        <fullName evidence="1">Uncharacterized protein</fullName>
    </submittedName>
</protein>
<dbReference type="EMBL" id="FOAS01000004">
    <property type="protein sequence ID" value="SEK68803.1"/>
    <property type="molecule type" value="Genomic_DNA"/>
</dbReference>
<proteinExistence type="predicted"/>
<evidence type="ECO:0000313" key="2">
    <source>
        <dbReference type="Proteomes" id="UP000185766"/>
    </source>
</evidence>
<accession>A0A1H7J218</accession>
<dbReference type="OrthoDB" id="6400925at2"/>
<gene>
    <name evidence="1" type="ORF">SAMN05216214_104149</name>
</gene>